<keyword evidence="8" id="KW-0560">Oxidoreductase</keyword>
<evidence type="ECO:0000256" key="8">
    <source>
        <dbReference type="ARBA" id="ARBA00023002"/>
    </source>
</evidence>
<accession>A0A921ZLS4</accession>
<dbReference type="AlphaFoldDB" id="A0A921ZLS4"/>
<evidence type="ECO:0000256" key="11">
    <source>
        <dbReference type="ARBA" id="ARBA00023136"/>
    </source>
</evidence>
<feature type="transmembrane region" description="Helical" evidence="13">
    <location>
        <begin position="186"/>
        <end position="208"/>
    </location>
</feature>
<dbReference type="InterPro" id="IPR005804">
    <property type="entry name" value="FA_desaturase_dom"/>
</dbReference>
<keyword evidence="3" id="KW-0444">Lipid biosynthesis</keyword>
<evidence type="ECO:0000256" key="3">
    <source>
        <dbReference type="ARBA" id="ARBA00022516"/>
    </source>
</evidence>
<keyword evidence="11 13" id="KW-0472">Membrane</keyword>
<name>A0A921ZLS4_MANSE</name>
<evidence type="ECO:0000256" key="6">
    <source>
        <dbReference type="ARBA" id="ARBA00022832"/>
    </source>
</evidence>
<dbReference type="GO" id="GO:0006636">
    <property type="term" value="P:unsaturated fatty acid biosynthetic process"/>
    <property type="evidence" value="ECO:0007669"/>
    <property type="project" value="TreeGrafter"/>
</dbReference>
<evidence type="ECO:0000256" key="13">
    <source>
        <dbReference type="SAM" id="Phobius"/>
    </source>
</evidence>
<feature type="transmembrane region" description="Helical" evidence="13">
    <location>
        <begin position="69"/>
        <end position="90"/>
    </location>
</feature>
<gene>
    <name evidence="15" type="ORF">O3G_MSEX011689</name>
</gene>
<evidence type="ECO:0000256" key="7">
    <source>
        <dbReference type="ARBA" id="ARBA00022989"/>
    </source>
</evidence>
<keyword evidence="4 13" id="KW-0812">Transmembrane</keyword>
<keyword evidence="10" id="KW-0443">Lipid metabolism</keyword>
<evidence type="ECO:0000256" key="9">
    <source>
        <dbReference type="ARBA" id="ARBA00023004"/>
    </source>
</evidence>
<dbReference type="CDD" id="cd03505">
    <property type="entry name" value="Delta9-FADS-like"/>
    <property type="match status" value="1"/>
</dbReference>
<dbReference type="GO" id="GO:0004768">
    <property type="term" value="F:stearoyl-CoA 9-desaturase activity"/>
    <property type="evidence" value="ECO:0007669"/>
    <property type="project" value="TreeGrafter"/>
</dbReference>
<evidence type="ECO:0000256" key="5">
    <source>
        <dbReference type="ARBA" id="ARBA00022723"/>
    </source>
</evidence>
<evidence type="ECO:0000259" key="14">
    <source>
        <dbReference type="Pfam" id="PF00487"/>
    </source>
</evidence>
<evidence type="ECO:0000256" key="2">
    <source>
        <dbReference type="ARBA" id="ARBA00009295"/>
    </source>
</evidence>
<keyword evidence="6" id="KW-0276">Fatty acid metabolism</keyword>
<sequence>MIYKMAPNTRNENTITPESDMLEKLIVPRAEPRKYKIVCRNIVVFLYYHFAGLYGFYLCLTAAKWQTILAGYIFFIVGGLGITAGSHRLWSHKSFKATKPLQLILMLFQSCANQHSVAHWVRDHRLHHKYSDTDADPHNATRGFFYSHVGWLMVRKHPEVVKRGKHIDLSDIYSNPYLKFQNDNSFWFIPLLSFVVPTLLPVICWSETISIAWHVNMLRYALNLNVTFMVNSVAHMWGYKPYDKNIAPSQSHAVSVVSLGEGYHNFHHVFPYDYRSDELSNIRLNPTTIFIDLCAKLGLAYDLKRAPREIVTARAKRTGDGTME</sequence>
<reference evidence="15" key="1">
    <citation type="journal article" date="2016" name="Insect Biochem. Mol. Biol.">
        <title>Multifaceted biological insights from a draft genome sequence of the tobacco hornworm moth, Manduca sexta.</title>
        <authorList>
            <person name="Kanost M.R."/>
            <person name="Arrese E.L."/>
            <person name="Cao X."/>
            <person name="Chen Y.R."/>
            <person name="Chellapilla S."/>
            <person name="Goldsmith M.R."/>
            <person name="Grosse-Wilde E."/>
            <person name="Heckel D.G."/>
            <person name="Herndon N."/>
            <person name="Jiang H."/>
            <person name="Papanicolaou A."/>
            <person name="Qu J."/>
            <person name="Soulages J.L."/>
            <person name="Vogel H."/>
            <person name="Walters J."/>
            <person name="Waterhouse R.M."/>
            <person name="Ahn S.J."/>
            <person name="Almeida F.C."/>
            <person name="An C."/>
            <person name="Aqrawi P."/>
            <person name="Bretschneider A."/>
            <person name="Bryant W.B."/>
            <person name="Bucks S."/>
            <person name="Chao H."/>
            <person name="Chevignon G."/>
            <person name="Christen J.M."/>
            <person name="Clarke D.F."/>
            <person name="Dittmer N.T."/>
            <person name="Ferguson L.C.F."/>
            <person name="Garavelou S."/>
            <person name="Gordon K.H.J."/>
            <person name="Gunaratna R.T."/>
            <person name="Han Y."/>
            <person name="Hauser F."/>
            <person name="He Y."/>
            <person name="Heidel-Fischer H."/>
            <person name="Hirsh A."/>
            <person name="Hu Y."/>
            <person name="Jiang H."/>
            <person name="Kalra D."/>
            <person name="Klinner C."/>
            <person name="Konig C."/>
            <person name="Kovar C."/>
            <person name="Kroll A.R."/>
            <person name="Kuwar S.S."/>
            <person name="Lee S.L."/>
            <person name="Lehman R."/>
            <person name="Li K."/>
            <person name="Li Z."/>
            <person name="Liang H."/>
            <person name="Lovelace S."/>
            <person name="Lu Z."/>
            <person name="Mansfield J.H."/>
            <person name="McCulloch K.J."/>
            <person name="Mathew T."/>
            <person name="Morton B."/>
            <person name="Muzny D.M."/>
            <person name="Neunemann D."/>
            <person name="Ongeri F."/>
            <person name="Pauchet Y."/>
            <person name="Pu L.L."/>
            <person name="Pyrousis I."/>
            <person name="Rao X.J."/>
            <person name="Redding A."/>
            <person name="Roesel C."/>
            <person name="Sanchez-Gracia A."/>
            <person name="Schaack S."/>
            <person name="Shukla A."/>
            <person name="Tetreau G."/>
            <person name="Wang Y."/>
            <person name="Xiong G.H."/>
            <person name="Traut W."/>
            <person name="Walsh T.K."/>
            <person name="Worley K.C."/>
            <person name="Wu D."/>
            <person name="Wu W."/>
            <person name="Wu Y.Q."/>
            <person name="Zhang X."/>
            <person name="Zou Z."/>
            <person name="Zucker H."/>
            <person name="Briscoe A.D."/>
            <person name="Burmester T."/>
            <person name="Clem R.J."/>
            <person name="Feyereisen R."/>
            <person name="Grimmelikhuijzen C.J.P."/>
            <person name="Hamodrakas S.J."/>
            <person name="Hansson B.S."/>
            <person name="Huguet E."/>
            <person name="Jermiin L.S."/>
            <person name="Lan Q."/>
            <person name="Lehman H.K."/>
            <person name="Lorenzen M."/>
            <person name="Merzendorfer H."/>
            <person name="Michalopoulos I."/>
            <person name="Morton D.B."/>
            <person name="Muthukrishnan S."/>
            <person name="Oakeshott J.G."/>
            <person name="Palmer W."/>
            <person name="Park Y."/>
            <person name="Passarelli A.L."/>
            <person name="Rozas J."/>
            <person name="Schwartz L.M."/>
            <person name="Smith W."/>
            <person name="Southgate A."/>
            <person name="Vilcinskas A."/>
            <person name="Vogt R."/>
            <person name="Wang P."/>
            <person name="Werren J."/>
            <person name="Yu X.Q."/>
            <person name="Zhou J.J."/>
            <person name="Brown S.J."/>
            <person name="Scherer S.E."/>
            <person name="Richards S."/>
            <person name="Blissard G.W."/>
        </authorList>
    </citation>
    <scope>NUCLEOTIDE SEQUENCE</scope>
</reference>
<evidence type="ECO:0000313" key="16">
    <source>
        <dbReference type="Proteomes" id="UP000791440"/>
    </source>
</evidence>
<evidence type="ECO:0000256" key="1">
    <source>
        <dbReference type="ARBA" id="ARBA00004141"/>
    </source>
</evidence>
<organism evidence="15 16">
    <name type="scientific">Manduca sexta</name>
    <name type="common">Tobacco hawkmoth</name>
    <name type="synonym">Tobacco hornworm</name>
    <dbReference type="NCBI Taxonomy" id="7130"/>
    <lineage>
        <taxon>Eukaryota</taxon>
        <taxon>Metazoa</taxon>
        <taxon>Ecdysozoa</taxon>
        <taxon>Arthropoda</taxon>
        <taxon>Hexapoda</taxon>
        <taxon>Insecta</taxon>
        <taxon>Pterygota</taxon>
        <taxon>Neoptera</taxon>
        <taxon>Endopterygota</taxon>
        <taxon>Lepidoptera</taxon>
        <taxon>Glossata</taxon>
        <taxon>Ditrysia</taxon>
        <taxon>Bombycoidea</taxon>
        <taxon>Sphingidae</taxon>
        <taxon>Sphinginae</taxon>
        <taxon>Sphingini</taxon>
        <taxon>Manduca</taxon>
    </lineage>
</organism>
<keyword evidence="16" id="KW-1185">Reference proteome</keyword>
<evidence type="ECO:0000256" key="12">
    <source>
        <dbReference type="ARBA" id="ARBA00023160"/>
    </source>
</evidence>
<feature type="transmembrane region" description="Helical" evidence="13">
    <location>
        <begin position="42"/>
        <end position="63"/>
    </location>
</feature>
<dbReference type="GO" id="GO:0005789">
    <property type="term" value="C:endoplasmic reticulum membrane"/>
    <property type="evidence" value="ECO:0007669"/>
    <property type="project" value="TreeGrafter"/>
</dbReference>
<dbReference type="PROSITE" id="PS00476">
    <property type="entry name" value="FATTY_ACID_DESATUR_1"/>
    <property type="match status" value="1"/>
</dbReference>
<evidence type="ECO:0000256" key="4">
    <source>
        <dbReference type="ARBA" id="ARBA00022692"/>
    </source>
</evidence>
<comment type="caution">
    <text evidence="15">The sequence shown here is derived from an EMBL/GenBank/DDBJ whole genome shotgun (WGS) entry which is preliminary data.</text>
</comment>
<proteinExistence type="inferred from homology"/>
<dbReference type="Proteomes" id="UP000791440">
    <property type="component" value="Unassembled WGS sequence"/>
</dbReference>
<dbReference type="Pfam" id="PF00487">
    <property type="entry name" value="FA_desaturase"/>
    <property type="match status" value="1"/>
</dbReference>
<dbReference type="EMBL" id="JH668645">
    <property type="protein sequence ID" value="KAG6459940.1"/>
    <property type="molecule type" value="Genomic_DNA"/>
</dbReference>
<keyword evidence="12" id="KW-0275">Fatty acid biosynthesis</keyword>
<dbReference type="InterPro" id="IPR015876">
    <property type="entry name" value="Acyl-CoA_DS"/>
</dbReference>
<dbReference type="PANTHER" id="PTHR11351">
    <property type="entry name" value="ACYL-COA DESATURASE"/>
    <property type="match status" value="1"/>
</dbReference>
<reference evidence="15" key="2">
    <citation type="submission" date="2020-12" db="EMBL/GenBank/DDBJ databases">
        <authorList>
            <person name="Kanost M."/>
        </authorList>
    </citation>
    <scope>NUCLEOTIDE SEQUENCE</scope>
</reference>
<dbReference type="GO" id="GO:0005506">
    <property type="term" value="F:iron ion binding"/>
    <property type="evidence" value="ECO:0007669"/>
    <property type="project" value="TreeGrafter"/>
</dbReference>
<keyword evidence="5" id="KW-0479">Metal-binding</keyword>
<evidence type="ECO:0000313" key="15">
    <source>
        <dbReference type="EMBL" id="KAG6459940.1"/>
    </source>
</evidence>
<keyword evidence="9" id="KW-0408">Iron</keyword>
<comment type="subcellular location">
    <subcellularLocation>
        <location evidence="1">Membrane</location>
        <topology evidence="1">Multi-pass membrane protein</topology>
    </subcellularLocation>
</comment>
<evidence type="ECO:0000256" key="10">
    <source>
        <dbReference type="ARBA" id="ARBA00023098"/>
    </source>
</evidence>
<keyword evidence="7 13" id="KW-1133">Transmembrane helix</keyword>
<feature type="domain" description="Fatty acid desaturase" evidence="14">
    <location>
        <begin position="65"/>
        <end position="272"/>
    </location>
</feature>
<dbReference type="PANTHER" id="PTHR11351:SF31">
    <property type="entry name" value="DESATURASE 1, ISOFORM A-RELATED"/>
    <property type="match status" value="1"/>
</dbReference>
<dbReference type="InterPro" id="IPR001522">
    <property type="entry name" value="FADS-1_CS"/>
</dbReference>
<protein>
    <recommendedName>
        <fullName evidence="14">Fatty acid desaturase domain-containing protein</fullName>
    </recommendedName>
</protein>
<comment type="similarity">
    <text evidence="2">Belongs to the fatty acid desaturase type 1 family.</text>
</comment>